<dbReference type="NCBIfam" id="TIGR03083">
    <property type="entry name" value="maleylpyruvate isomerase family mycothiol-dependent enzyme"/>
    <property type="match status" value="1"/>
</dbReference>
<feature type="domain" description="Mycothiol-dependent maleylpyruvate isomerase metal-binding" evidence="1">
    <location>
        <begin position="9"/>
        <end position="85"/>
    </location>
</feature>
<organism evidence="2 3">
    <name type="scientific">Corynebacterium tapiri</name>
    <dbReference type="NCBI Taxonomy" id="1448266"/>
    <lineage>
        <taxon>Bacteria</taxon>
        <taxon>Bacillati</taxon>
        <taxon>Actinomycetota</taxon>
        <taxon>Actinomycetes</taxon>
        <taxon>Mycobacteriales</taxon>
        <taxon>Corynebacteriaceae</taxon>
        <taxon>Corynebacterium</taxon>
    </lineage>
</organism>
<dbReference type="InterPro" id="IPR024344">
    <property type="entry name" value="MDMPI_metal-binding"/>
</dbReference>
<dbReference type="Pfam" id="PF11716">
    <property type="entry name" value="MDMPI_N"/>
    <property type="match status" value="1"/>
</dbReference>
<proteinExistence type="predicted"/>
<keyword evidence="3" id="KW-1185">Reference proteome</keyword>
<gene>
    <name evidence="2" type="ORF">FHE74_02530</name>
</gene>
<accession>A0A5C4U6X5</accession>
<dbReference type="AlphaFoldDB" id="A0A5C4U6X5"/>
<dbReference type="Proteomes" id="UP000312032">
    <property type="component" value="Unassembled WGS sequence"/>
</dbReference>
<dbReference type="SUPFAM" id="SSF109854">
    <property type="entry name" value="DinB/YfiT-like putative metalloenzymes"/>
    <property type="match status" value="1"/>
</dbReference>
<dbReference type="OrthoDB" id="3268903at2"/>
<comment type="caution">
    <text evidence="2">The sequence shown here is derived from an EMBL/GenBank/DDBJ whole genome shotgun (WGS) entry which is preliminary data.</text>
</comment>
<dbReference type="NCBIfam" id="TIGR03085">
    <property type="entry name" value="TIGR03085 family metal-binding protein"/>
    <property type="match status" value="1"/>
</dbReference>
<dbReference type="InterPro" id="IPR017517">
    <property type="entry name" value="Maleyloyr_isom"/>
</dbReference>
<evidence type="ECO:0000313" key="2">
    <source>
        <dbReference type="EMBL" id="TNL99251.1"/>
    </source>
</evidence>
<dbReference type="Gene3D" id="1.20.120.450">
    <property type="entry name" value="dinb family like domain"/>
    <property type="match status" value="1"/>
</dbReference>
<dbReference type="EMBL" id="VDHJ01000003">
    <property type="protein sequence ID" value="TNL99251.1"/>
    <property type="molecule type" value="Genomic_DNA"/>
</dbReference>
<evidence type="ECO:0000259" key="1">
    <source>
        <dbReference type="Pfam" id="PF11716"/>
    </source>
</evidence>
<name>A0A5C4U6X5_9CORY</name>
<dbReference type="RefSeq" id="WP_139464887.1">
    <property type="nucleotide sequence ID" value="NZ_VDHJ01000003.1"/>
</dbReference>
<reference evidence="2 3" key="1">
    <citation type="submission" date="2019-06" db="EMBL/GenBank/DDBJ databases">
        <authorList>
            <person name="Li J."/>
        </authorList>
    </citation>
    <scope>NUCLEOTIDE SEQUENCE [LARGE SCALE GENOMIC DNA]</scope>
    <source>
        <strain evidence="2 3">LMG 28165</strain>
    </source>
</reference>
<dbReference type="GO" id="GO:0046872">
    <property type="term" value="F:metal ion binding"/>
    <property type="evidence" value="ECO:0007669"/>
    <property type="project" value="InterPro"/>
</dbReference>
<dbReference type="InterPro" id="IPR017519">
    <property type="entry name" value="CHP03085"/>
</dbReference>
<protein>
    <submittedName>
        <fullName evidence="2">TIGR03085 family protein</fullName>
    </submittedName>
</protein>
<dbReference type="InterPro" id="IPR034660">
    <property type="entry name" value="DinB/YfiT-like"/>
</dbReference>
<evidence type="ECO:0000313" key="3">
    <source>
        <dbReference type="Proteomes" id="UP000312032"/>
    </source>
</evidence>
<sequence>MSFAASERRQLAQLLHAKGPDAPTLCEGWTTRDLAAHLFVREHNLPAAAGMFVSPLENKLEAAMDEARARDYDALIDAWAAGAPKWNPMKYADSKVNAAENFIHHEDVRRGGGEIKPREFSQVVNDQLINVLKRFSKVLLRGSDKPVVLTPRGAKPIIINGKPGVAELGDDVIRVTGEPGELVLWMYGRDAAEVEVQGDPSALKRGV</sequence>